<evidence type="ECO:0000256" key="1">
    <source>
        <dbReference type="SAM" id="Phobius"/>
    </source>
</evidence>
<dbReference type="SUPFAM" id="SSF56601">
    <property type="entry name" value="beta-lactamase/transpeptidase-like"/>
    <property type="match status" value="1"/>
</dbReference>
<dbReference type="OrthoDB" id="9766847at2"/>
<sequence length="471" mass="51736">MQRNNKIIHVLVFMCAIFFSLMAYLTYFQLFTGKKIESSSFNRRQQLKEDDTKRGDIYDRNGVVLAESTNIKGKWQRKYPFGSLYSHVIGYNSEVYGRALIEQKYNNYLLDISELKSVMGINSNLLKGKKVGNNLYLTIDNRLQKLANDLLGAKKGAVVAMDPKTGEILAMVSKPGFDPNNSALTEKWKELVDSEDSPFLPRATQGLYAPGSTFKVAIAASALENGLDNITFNDKGTVNIDGKNFDNSNKKAHGKIDLEKALVVSSNVAFSQIGVKLGEKNIRDMANRIEMEKNIAFDIPFKKSTFPYTRMEKTDMASVAIGQGKILVTPLYMAMLASSIGNYGVMMKPMLVNRVVDPDGKDVKKWAPEKLGNAFTADAAKKVKNMMVRVVKEGTGKSAAVKGINVAGKTGTAENELTVNGENKEHAWFIGFAPAENPKIAVAVIVEYSGGSGGTVSAPIAGKIMKDYLDR</sequence>
<organism evidence="4 5">
    <name type="scientific">Pseudobacteroides cellulosolvens ATCC 35603 = DSM 2933</name>
    <dbReference type="NCBI Taxonomy" id="398512"/>
    <lineage>
        <taxon>Bacteria</taxon>
        <taxon>Bacillati</taxon>
        <taxon>Bacillota</taxon>
        <taxon>Clostridia</taxon>
        <taxon>Eubacteriales</taxon>
        <taxon>Oscillospiraceae</taxon>
        <taxon>Pseudobacteroides</taxon>
    </lineage>
</organism>
<evidence type="ECO:0000259" key="2">
    <source>
        <dbReference type="Pfam" id="PF00905"/>
    </source>
</evidence>
<dbReference type="InterPro" id="IPR036138">
    <property type="entry name" value="PBP_dimer_sf"/>
</dbReference>
<dbReference type="Proteomes" id="UP000036923">
    <property type="component" value="Unassembled WGS sequence"/>
</dbReference>
<evidence type="ECO:0000313" key="4">
    <source>
        <dbReference type="EMBL" id="KNY29988.1"/>
    </source>
</evidence>
<reference evidence="5" key="1">
    <citation type="submission" date="2015-07" db="EMBL/GenBank/DDBJ databases">
        <title>Near-Complete Genome Sequence of the Cellulolytic Bacterium Bacteroides (Pseudobacteroides) cellulosolvens ATCC 35603.</title>
        <authorList>
            <person name="Dassa B."/>
            <person name="Utturkar S.M."/>
            <person name="Klingeman D.M."/>
            <person name="Hurt R.A."/>
            <person name="Keller M."/>
            <person name="Xu J."/>
            <person name="Reddy Y.H.K."/>
            <person name="Borovok I."/>
            <person name="Grinberg I.R."/>
            <person name="Lamed R."/>
            <person name="Zhivin O."/>
            <person name="Bayer E.A."/>
            <person name="Brown S.D."/>
        </authorList>
    </citation>
    <scope>NUCLEOTIDE SEQUENCE [LARGE SCALE GENOMIC DNA]</scope>
    <source>
        <strain evidence="5">DSM 2933</strain>
    </source>
</reference>
<gene>
    <name evidence="4" type="ORF">Bccel_5265</name>
</gene>
<keyword evidence="5" id="KW-1185">Reference proteome</keyword>
<keyword evidence="1" id="KW-0812">Transmembrane</keyword>
<dbReference type="GO" id="GO:0071972">
    <property type="term" value="F:peptidoglycan L,D-transpeptidase activity"/>
    <property type="evidence" value="ECO:0007669"/>
    <property type="project" value="TreeGrafter"/>
</dbReference>
<dbReference type="STRING" id="398512.Bccel_5265"/>
<dbReference type="SUPFAM" id="SSF56519">
    <property type="entry name" value="Penicillin binding protein dimerisation domain"/>
    <property type="match status" value="1"/>
</dbReference>
<feature type="transmembrane region" description="Helical" evidence="1">
    <location>
        <begin position="7"/>
        <end position="30"/>
    </location>
</feature>
<dbReference type="PATRIC" id="fig|398512.5.peg.5520"/>
<dbReference type="InterPro" id="IPR050515">
    <property type="entry name" value="Beta-lactam/transpept"/>
</dbReference>
<dbReference type="GO" id="GO:0008658">
    <property type="term" value="F:penicillin binding"/>
    <property type="evidence" value="ECO:0007669"/>
    <property type="project" value="InterPro"/>
</dbReference>
<dbReference type="InterPro" id="IPR054120">
    <property type="entry name" value="PBPA_dimer"/>
</dbReference>
<protein>
    <submittedName>
        <fullName evidence="4">Penicillin-binding protein transpeptidase</fullName>
    </submittedName>
</protein>
<dbReference type="Pfam" id="PF21922">
    <property type="entry name" value="PBP_dimer_2"/>
    <property type="match status" value="1"/>
</dbReference>
<dbReference type="RefSeq" id="WP_036943644.1">
    <property type="nucleotide sequence ID" value="NZ_JQKC01000022.1"/>
</dbReference>
<proteinExistence type="predicted"/>
<feature type="domain" description="Penicillin-binding protein transpeptidase" evidence="2">
    <location>
        <begin position="156"/>
        <end position="466"/>
    </location>
</feature>
<dbReference type="GO" id="GO:0005886">
    <property type="term" value="C:plasma membrane"/>
    <property type="evidence" value="ECO:0007669"/>
    <property type="project" value="TreeGrafter"/>
</dbReference>
<evidence type="ECO:0000313" key="5">
    <source>
        <dbReference type="Proteomes" id="UP000036923"/>
    </source>
</evidence>
<feature type="domain" description="Penicillin binding protein A dimerisation" evidence="3">
    <location>
        <begin position="54"/>
        <end position="134"/>
    </location>
</feature>
<dbReference type="GO" id="GO:0071555">
    <property type="term" value="P:cell wall organization"/>
    <property type="evidence" value="ECO:0007669"/>
    <property type="project" value="TreeGrafter"/>
</dbReference>
<comment type="caution">
    <text evidence="4">The sequence shown here is derived from an EMBL/GenBank/DDBJ whole genome shotgun (WGS) entry which is preliminary data.</text>
</comment>
<dbReference type="EMBL" id="LGTC01000001">
    <property type="protein sequence ID" value="KNY29988.1"/>
    <property type="molecule type" value="Genomic_DNA"/>
</dbReference>
<dbReference type="InterPro" id="IPR012338">
    <property type="entry name" value="Beta-lactam/transpept-like"/>
</dbReference>
<dbReference type="Gene3D" id="3.40.710.10">
    <property type="entry name" value="DD-peptidase/beta-lactamase superfamily"/>
    <property type="match status" value="1"/>
</dbReference>
<keyword evidence="1" id="KW-0472">Membrane</keyword>
<dbReference type="Gene3D" id="3.90.1310.10">
    <property type="entry name" value="Penicillin-binding protein 2a (Domain 2)"/>
    <property type="match status" value="1"/>
</dbReference>
<accession>A0A0L6JVX7</accession>
<dbReference type="eggNOG" id="COG0768">
    <property type="taxonomic scope" value="Bacteria"/>
</dbReference>
<dbReference type="InterPro" id="IPR001460">
    <property type="entry name" value="PCN-bd_Tpept"/>
</dbReference>
<dbReference type="Pfam" id="PF00905">
    <property type="entry name" value="Transpeptidase"/>
    <property type="match status" value="1"/>
</dbReference>
<dbReference type="AlphaFoldDB" id="A0A0L6JVX7"/>
<evidence type="ECO:0000259" key="3">
    <source>
        <dbReference type="Pfam" id="PF21922"/>
    </source>
</evidence>
<dbReference type="PANTHER" id="PTHR30627">
    <property type="entry name" value="PEPTIDOGLYCAN D,D-TRANSPEPTIDASE"/>
    <property type="match status" value="1"/>
</dbReference>
<dbReference type="PANTHER" id="PTHR30627:SF24">
    <property type="entry name" value="PENICILLIN-BINDING PROTEIN 4B"/>
    <property type="match status" value="1"/>
</dbReference>
<name>A0A0L6JVX7_9FIRM</name>
<keyword evidence="1" id="KW-1133">Transmembrane helix</keyword>